<dbReference type="GO" id="GO:0016773">
    <property type="term" value="F:phosphotransferase activity, alcohol group as acceptor"/>
    <property type="evidence" value="ECO:0007669"/>
    <property type="project" value="UniProtKB-ARBA"/>
</dbReference>
<dbReference type="OrthoDB" id="3853857at2759"/>
<dbReference type="SUPFAM" id="SSF111331">
    <property type="entry name" value="NAD kinase/diacylglycerol kinase-like"/>
    <property type="match status" value="1"/>
</dbReference>
<gene>
    <name evidence="2" type="ORF">BD311DRAFT_772941</name>
</gene>
<dbReference type="GO" id="GO:0005737">
    <property type="term" value="C:cytoplasm"/>
    <property type="evidence" value="ECO:0007669"/>
    <property type="project" value="TreeGrafter"/>
</dbReference>
<dbReference type="Pfam" id="PF00781">
    <property type="entry name" value="DAGK_cat"/>
    <property type="match status" value="1"/>
</dbReference>
<dbReference type="EMBL" id="ML143386">
    <property type="protein sequence ID" value="TBU35897.1"/>
    <property type="molecule type" value="Genomic_DNA"/>
</dbReference>
<proteinExistence type="predicted"/>
<dbReference type="Gene3D" id="3.40.50.10330">
    <property type="entry name" value="Probable inorganic polyphosphate/atp-NAD kinase, domain 1"/>
    <property type="match status" value="1"/>
</dbReference>
<evidence type="ECO:0000313" key="2">
    <source>
        <dbReference type="EMBL" id="TBU35897.1"/>
    </source>
</evidence>
<dbReference type="GO" id="GO:0046512">
    <property type="term" value="P:sphingosine biosynthetic process"/>
    <property type="evidence" value="ECO:0007669"/>
    <property type="project" value="TreeGrafter"/>
</dbReference>
<dbReference type="GO" id="GO:0016020">
    <property type="term" value="C:membrane"/>
    <property type="evidence" value="ECO:0007669"/>
    <property type="project" value="TreeGrafter"/>
</dbReference>
<keyword evidence="2" id="KW-0418">Kinase</keyword>
<dbReference type="Proteomes" id="UP000292957">
    <property type="component" value="Unassembled WGS sequence"/>
</dbReference>
<dbReference type="InterPro" id="IPR001206">
    <property type="entry name" value="Diacylglycerol_kinase_cat_dom"/>
</dbReference>
<dbReference type="PANTHER" id="PTHR12358:SF31">
    <property type="entry name" value="ACYLGLYCEROL KINASE, MITOCHONDRIAL"/>
    <property type="match status" value="1"/>
</dbReference>
<sequence length="481" mass="52654">MASHSLYLGSGTNTSKFTLTEKELVLEQPANKKWPLVRTSLRNVLWAGIDDGNRLQISVLATKKRKSPLSLVHVAGVVSDADIDSAAAFTSSVMHSAYYGLTPRRRLKVIVNPKSGPGKGAKHFRKRVEPIFRAARCHVAVTFTSRARHAQEIAQALPLDDFDAVVVLSGDGSIYEVFNGFAAHADPARAFRMPVTPVPTGSGNGSSNNLLGREAAKDLAMAALNAIKGHPMSIDLVSILQNGKRTISFMTSCLGVMANLDLGTEHLRFMGSQRFVVGFLREVIKHRSYPYRVSIKVAESDKYKMVETLDAVRAHAQAVHGTAASPYNASAAPTSKGLPELKHIGPGADVDGDGWITFAKPVMYVYAGKGPFVSKDLMQFPVSHPDDGLIDVVISERTTRLAMIKGMDGSERGEQYWMDIQHYFKAYAYRVEPLAPKGYLSIDGEAYPHETFEAEVHQGLGTFLSMYGHYMNDFSLPPDRK</sequence>
<name>A0A4Q9N712_9APHY</name>
<dbReference type="GO" id="GO:0001727">
    <property type="term" value="F:lipid kinase activity"/>
    <property type="evidence" value="ECO:0007669"/>
    <property type="project" value="TreeGrafter"/>
</dbReference>
<evidence type="ECO:0000259" key="1">
    <source>
        <dbReference type="PROSITE" id="PS50146"/>
    </source>
</evidence>
<dbReference type="InterPro" id="IPR017438">
    <property type="entry name" value="ATP-NAD_kinase_N"/>
</dbReference>
<dbReference type="AlphaFoldDB" id="A0A4Q9N712"/>
<dbReference type="InterPro" id="IPR016064">
    <property type="entry name" value="NAD/diacylglycerol_kinase_sf"/>
</dbReference>
<dbReference type="PROSITE" id="PS50146">
    <property type="entry name" value="DAGK"/>
    <property type="match status" value="1"/>
</dbReference>
<feature type="domain" description="DAGKc" evidence="1">
    <location>
        <begin position="102"/>
        <end position="243"/>
    </location>
</feature>
<protein>
    <submittedName>
        <fullName evidence="2">ATP-NAD kinase-like domain-containing protein</fullName>
    </submittedName>
</protein>
<organism evidence="2">
    <name type="scientific">Dichomitus squalens</name>
    <dbReference type="NCBI Taxonomy" id="114155"/>
    <lineage>
        <taxon>Eukaryota</taxon>
        <taxon>Fungi</taxon>
        <taxon>Dikarya</taxon>
        <taxon>Basidiomycota</taxon>
        <taxon>Agaricomycotina</taxon>
        <taxon>Agaricomycetes</taxon>
        <taxon>Polyporales</taxon>
        <taxon>Polyporaceae</taxon>
        <taxon>Dichomitus</taxon>
    </lineage>
</organism>
<reference evidence="2" key="1">
    <citation type="submission" date="2019-01" db="EMBL/GenBank/DDBJ databases">
        <title>Draft genome sequences of three monokaryotic isolates of the white-rot basidiomycete fungus Dichomitus squalens.</title>
        <authorList>
            <consortium name="DOE Joint Genome Institute"/>
            <person name="Lopez S.C."/>
            <person name="Andreopoulos B."/>
            <person name="Pangilinan J."/>
            <person name="Lipzen A."/>
            <person name="Riley R."/>
            <person name="Ahrendt S."/>
            <person name="Ng V."/>
            <person name="Barry K."/>
            <person name="Daum C."/>
            <person name="Grigoriev I.V."/>
            <person name="Hilden K.S."/>
            <person name="Makela M.R."/>
            <person name="de Vries R.P."/>
        </authorList>
    </citation>
    <scope>NUCLEOTIDE SEQUENCE [LARGE SCALE GENOMIC DNA]</scope>
    <source>
        <strain evidence="2">OM18370.1</strain>
    </source>
</reference>
<dbReference type="SMART" id="SM00046">
    <property type="entry name" value="DAGKc"/>
    <property type="match status" value="1"/>
</dbReference>
<accession>A0A4Q9N712</accession>
<dbReference type="Gene3D" id="2.60.200.40">
    <property type="match status" value="1"/>
</dbReference>
<keyword evidence="2" id="KW-0808">Transferase</keyword>
<dbReference type="PANTHER" id="PTHR12358">
    <property type="entry name" value="SPHINGOSINE KINASE"/>
    <property type="match status" value="1"/>
</dbReference>
<dbReference type="InterPro" id="IPR050187">
    <property type="entry name" value="Lipid_Phosphate_FormReg"/>
</dbReference>